<dbReference type="PROSITE" id="PS50006">
    <property type="entry name" value="FHA_DOMAIN"/>
    <property type="match status" value="2"/>
</dbReference>
<evidence type="ECO:0000256" key="9">
    <source>
        <dbReference type="SAM" id="Phobius"/>
    </source>
</evidence>
<keyword evidence="3" id="KW-0597">Phosphoprotein</keyword>
<feature type="transmembrane region" description="Helical" evidence="9">
    <location>
        <begin position="656"/>
        <end position="678"/>
    </location>
</feature>
<sequence length="782" mass="83342">MATGGLEVRHAGGVVRVPVGRPFVIGRGPDADLDLPHPRVSRRHAVVEHTAEGWTLTDRSANGTYLGEDRITVLRLERPVVVRLGRGSGATTVELHPVAGAPPPPASPAPLVPSAPTVVHDQPGRDTTVHIVTSARLTIGRLPDNDVVVDDLLASRRHAVLERRPDGAWELRDLGSGNGTFVNGTRTARALVTPADLIGVGRTMLRLQGDRLVAVVDSGDVAFAAHGLSVTVGQDKKLLDDVSFSLPGRCLLAIVGPSGAGKSTLLRALTGSRPADQGHVRYDGRDLYAGYDELRHRIGLVPQDDVLHPQLTVRRALRFAARLRFPDDVPAADRERRLEEVIAELGLTAQADQRIDTLSGGQRKRTSVALELLTKPSLLFLDEPTSGLDPGLDRSVMRTLRGLADGADGAGRTVVVVTHSVLNLDVCDLLLVLAPGGHVAYFGPPREALGYFGERDFADMFLQLDRVPGPVLAARFRASAQHHRYVAAPTAALPPVPERPGQPRTAPRQQSRLTQLGVLCRRYLAVIAADRQYALFIVLLPLVLSLLARLVPGTAGLSSTTAVAERSGQPNQLLLVLVLGGALMGIAASIREVVKERAVYRRERAIGLSLGAYLTSKVLVLGVVAAVQAAVFTVLSLVGHPAPDAPVVFGSGVLEVLLAVVAVTVLTMVVGLVISAFIDNADRGMPLLVLVLMLQLVVSGGLFPVHGRAVLEQVAWLVPSRWAYAMGASTVDLNPNVRGDPDPLWEHTAGSWLLAVGVLAAQLVVLLGVAAWLLRRQDPVRR</sequence>
<dbReference type="SUPFAM" id="SSF52540">
    <property type="entry name" value="P-loop containing nucleoside triphosphate hydrolases"/>
    <property type="match status" value="1"/>
</dbReference>
<feature type="transmembrane region" description="Helical" evidence="9">
    <location>
        <begin position="752"/>
        <end position="774"/>
    </location>
</feature>
<evidence type="ECO:0000259" key="11">
    <source>
        <dbReference type="PROSITE" id="PS50893"/>
    </source>
</evidence>
<dbReference type="InterPro" id="IPR008984">
    <property type="entry name" value="SMAD_FHA_dom_sf"/>
</dbReference>
<evidence type="ECO:0000256" key="3">
    <source>
        <dbReference type="ARBA" id="ARBA00022553"/>
    </source>
</evidence>
<dbReference type="InterPro" id="IPR003593">
    <property type="entry name" value="AAA+_ATPase"/>
</dbReference>
<dbReference type="InterPro" id="IPR000253">
    <property type="entry name" value="FHA_dom"/>
</dbReference>
<dbReference type="PROSITE" id="PS50893">
    <property type="entry name" value="ABC_TRANSPORTER_2"/>
    <property type="match status" value="1"/>
</dbReference>
<feature type="transmembrane region" description="Helical" evidence="9">
    <location>
        <begin position="572"/>
        <end position="590"/>
    </location>
</feature>
<dbReference type="Pfam" id="PF00498">
    <property type="entry name" value="FHA"/>
    <property type="match status" value="2"/>
</dbReference>
<evidence type="ECO:0000256" key="1">
    <source>
        <dbReference type="ARBA" id="ARBA00004141"/>
    </source>
</evidence>
<dbReference type="SMART" id="SM00382">
    <property type="entry name" value="AAA"/>
    <property type="match status" value="1"/>
</dbReference>
<gene>
    <name evidence="12" type="ORF">GCM10009559_68610</name>
</gene>
<dbReference type="CDD" id="cd00060">
    <property type="entry name" value="FHA"/>
    <property type="match status" value="1"/>
</dbReference>
<evidence type="ECO:0000256" key="7">
    <source>
        <dbReference type="ARBA" id="ARBA00022989"/>
    </source>
</evidence>
<feature type="transmembrane region" description="Helical" evidence="9">
    <location>
        <begin position="685"/>
        <end position="703"/>
    </location>
</feature>
<feature type="transmembrane region" description="Helical" evidence="9">
    <location>
        <begin position="610"/>
        <end position="636"/>
    </location>
</feature>
<feature type="domain" description="FHA" evidence="10">
    <location>
        <begin position="137"/>
        <end position="187"/>
    </location>
</feature>
<dbReference type="Proteomes" id="UP001499967">
    <property type="component" value="Unassembled WGS sequence"/>
</dbReference>
<dbReference type="InterPro" id="IPR050352">
    <property type="entry name" value="ABCG_transporters"/>
</dbReference>
<dbReference type="InterPro" id="IPR027417">
    <property type="entry name" value="P-loop_NTPase"/>
</dbReference>
<dbReference type="PANTHER" id="PTHR48041:SF139">
    <property type="entry name" value="PROTEIN SCARLET"/>
    <property type="match status" value="1"/>
</dbReference>
<comment type="caution">
    <text evidence="12">The sequence shown here is derived from an EMBL/GenBank/DDBJ whole genome shotgun (WGS) entry which is preliminary data.</text>
</comment>
<dbReference type="InterPro" id="IPR003439">
    <property type="entry name" value="ABC_transporter-like_ATP-bd"/>
</dbReference>
<dbReference type="PANTHER" id="PTHR48041">
    <property type="entry name" value="ABC TRANSPORTER G FAMILY MEMBER 28"/>
    <property type="match status" value="1"/>
</dbReference>
<dbReference type="RefSeq" id="WP_343945911.1">
    <property type="nucleotide sequence ID" value="NZ_BAAAHP010000238.1"/>
</dbReference>
<evidence type="ECO:0000313" key="12">
    <source>
        <dbReference type="EMBL" id="GAA0901798.1"/>
    </source>
</evidence>
<dbReference type="SMART" id="SM00240">
    <property type="entry name" value="FHA"/>
    <property type="match status" value="2"/>
</dbReference>
<feature type="domain" description="ABC transporter" evidence="11">
    <location>
        <begin position="216"/>
        <end position="461"/>
    </location>
</feature>
<feature type="domain" description="FHA" evidence="10">
    <location>
        <begin position="23"/>
        <end position="71"/>
    </location>
</feature>
<evidence type="ECO:0000256" key="5">
    <source>
        <dbReference type="ARBA" id="ARBA00022741"/>
    </source>
</evidence>
<evidence type="ECO:0000259" key="10">
    <source>
        <dbReference type="PROSITE" id="PS50006"/>
    </source>
</evidence>
<keyword evidence="5" id="KW-0547">Nucleotide-binding</keyword>
<dbReference type="Gene3D" id="3.40.50.300">
    <property type="entry name" value="P-loop containing nucleotide triphosphate hydrolases"/>
    <property type="match status" value="1"/>
</dbReference>
<dbReference type="SUPFAM" id="SSF49879">
    <property type="entry name" value="SMAD/FHA domain"/>
    <property type="match status" value="2"/>
</dbReference>
<evidence type="ECO:0000256" key="6">
    <source>
        <dbReference type="ARBA" id="ARBA00022840"/>
    </source>
</evidence>
<proteinExistence type="predicted"/>
<keyword evidence="4 9" id="KW-0812">Transmembrane</keyword>
<dbReference type="InterPro" id="IPR013525">
    <property type="entry name" value="ABC2_TM"/>
</dbReference>
<keyword evidence="6" id="KW-0067">ATP-binding</keyword>
<feature type="transmembrane region" description="Helical" evidence="9">
    <location>
        <begin position="533"/>
        <end position="552"/>
    </location>
</feature>
<evidence type="ECO:0000256" key="2">
    <source>
        <dbReference type="ARBA" id="ARBA00022448"/>
    </source>
</evidence>
<protein>
    <submittedName>
        <fullName evidence="12">FHA domain-containing protein</fullName>
    </submittedName>
</protein>
<keyword evidence="8 9" id="KW-0472">Membrane</keyword>
<dbReference type="Gene3D" id="2.60.200.20">
    <property type="match status" value="2"/>
</dbReference>
<dbReference type="Pfam" id="PF01061">
    <property type="entry name" value="ABC2_membrane"/>
    <property type="match status" value="1"/>
</dbReference>
<comment type="subcellular location">
    <subcellularLocation>
        <location evidence="1">Membrane</location>
        <topology evidence="1">Multi-pass membrane protein</topology>
    </subcellularLocation>
</comment>
<name>A0ABN1NC63_9PSEU</name>
<evidence type="ECO:0000256" key="4">
    <source>
        <dbReference type="ARBA" id="ARBA00022692"/>
    </source>
</evidence>
<dbReference type="EMBL" id="BAAAHP010000238">
    <property type="protein sequence ID" value="GAA0901798.1"/>
    <property type="molecule type" value="Genomic_DNA"/>
</dbReference>
<keyword evidence="13" id="KW-1185">Reference proteome</keyword>
<evidence type="ECO:0000256" key="8">
    <source>
        <dbReference type="ARBA" id="ARBA00023136"/>
    </source>
</evidence>
<keyword evidence="7 9" id="KW-1133">Transmembrane helix</keyword>
<organism evidence="12 13">
    <name type="scientific">Pseudonocardia zijingensis</name>
    <dbReference type="NCBI Taxonomy" id="153376"/>
    <lineage>
        <taxon>Bacteria</taxon>
        <taxon>Bacillati</taxon>
        <taxon>Actinomycetota</taxon>
        <taxon>Actinomycetes</taxon>
        <taxon>Pseudonocardiales</taxon>
        <taxon>Pseudonocardiaceae</taxon>
        <taxon>Pseudonocardia</taxon>
    </lineage>
</organism>
<keyword evidence="2" id="KW-0813">Transport</keyword>
<dbReference type="Pfam" id="PF00005">
    <property type="entry name" value="ABC_tran"/>
    <property type="match status" value="1"/>
</dbReference>
<reference evidence="12 13" key="1">
    <citation type="journal article" date="2019" name="Int. J. Syst. Evol. Microbiol.">
        <title>The Global Catalogue of Microorganisms (GCM) 10K type strain sequencing project: providing services to taxonomists for standard genome sequencing and annotation.</title>
        <authorList>
            <consortium name="The Broad Institute Genomics Platform"/>
            <consortium name="The Broad Institute Genome Sequencing Center for Infectious Disease"/>
            <person name="Wu L."/>
            <person name="Ma J."/>
        </authorList>
    </citation>
    <scope>NUCLEOTIDE SEQUENCE [LARGE SCALE GENOMIC DNA]</scope>
    <source>
        <strain evidence="12 13">JCM 11117</strain>
    </source>
</reference>
<evidence type="ECO:0000313" key="13">
    <source>
        <dbReference type="Proteomes" id="UP001499967"/>
    </source>
</evidence>
<accession>A0ABN1NC63</accession>